<dbReference type="GO" id="GO:0003700">
    <property type="term" value="F:DNA-binding transcription factor activity"/>
    <property type="evidence" value="ECO:0007669"/>
    <property type="project" value="InterPro"/>
</dbReference>
<dbReference type="Pfam" id="PF07729">
    <property type="entry name" value="FCD"/>
    <property type="match status" value="1"/>
</dbReference>
<evidence type="ECO:0000256" key="3">
    <source>
        <dbReference type="ARBA" id="ARBA00023163"/>
    </source>
</evidence>
<evidence type="ECO:0000259" key="4">
    <source>
        <dbReference type="PROSITE" id="PS50949"/>
    </source>
</evidence>
<keyword evidence="1" id="KW-0805">Transcription regulation</keyword>
<comment type="caution">
    <text evidence="5">The sequence shown here is derived from an EMBL/GenBank/DDBJ whole genome shotgun (WGS) entry which is preliminary data.</text>
</comment>
<dbReference type="SMART" id="SM00345">
    <property type="entry name" value="HTH_GNTR"/>
    <property type="match status" value="1"/>
</dbReference>
<dbReference type="SUPFAM" id="SSF48008">
    <property type="entry name" value="GntR ligand-binding domain-like"/>
    <property type="match status" value="1"/>
</dbReference>
<protein>
    <submittedName>
        <fullName evidence="5">Putative regulator PutR for proline utilization, GntR family</fullName>
    </submittedName>
</protein>
<sequence>MERLSLLAQVVQDRRQSASAVVADALREAIFRRVFKQGEPLRQDAIAKQFMVSQVTVREALRLLGDEGLVEIVPRRGAIVACLTADDVREIVELRMTLESMLIAAAIPRLSLADLEEADRVITRLDKAKDLEEQLQLNLSFHSHIYSRAERPRTVAMLEKLRLALEPYLRMLWLKSEYKSDSQADHRQIIALCRAKNTRAAQKALASHISHTGEAIVALLQS</sequence>
<dbReference type="Gene3D" id="1.10.10.10">
    <property type="entry name" value="Winged helix-like DNA-binding domain superfamily/Winged helix DNA-binding domain"/>
    <property type="match status" value="1"/>
</dbReference>
<keyword evidence="3" id="KW-0804">Transcription</keyword>
<dbReference type="RefSeq" id="WP_075358724.1">
    <property type="nucleotide sequence ID" value="NZ_MSRG01000040.1"/>
</dbReference>
<reference evidence="5 6" key="1">
    <citation type="submission" date="2017-03" db="EMBL/GenBank/DDBJ databases">
        <title>Genome analysis of strain PAMC 26577.</title>
        <authorList>
            <person name="Oh H.-M."/>
            <person name="Yang J.-A."/>
        </authorList>
    </citation>
    <scope>NUCLEOTIDE SEQUENCE [LARGE SCALE GENOMIC DNA]</scope>
    <source>
        <strain evidence="5 6">PAMC 26577</strain>
    </source>
</reference>
<accession>A0A242MS59</accession>
<dbReference type="SUPFAM" id="SSF46785">
    <property type="entry name" value="Winged helix' DNA-binding domain"/>
    <property type="match status" value="1"/>
</dbReference>
<gene>
    <name evidence="5" type="ORF">PAMC26577_16620</name>
</gene>
<feature type="domain" description="HTH gntR-type" evidence="4">
    <location>
        <begin position="16"/>
        <end position="83"/>
    </location>
</feature>
<dbReference type="SMART" id="SM00895">
    <property type="entry name" value="FCD"/>
    <property type="match status" value="1"/>
</dbReference>
<proteinExistence type="predicted"/>
<dbReference type="Pfam" id="PF00392">
    <property type="entry name" value="GntR"/>
    <property type="match status" value="1"/>
</dbReference>
<keyword evidence="2" id="KW-0238">DNA-binding</keyword>
<dbReference type="PANTHER" id="PTHR43537">
    <property type="entry name" value="TRANSCRIPTIONAL REGULATOR, GNTR FAMILY"/>
    <property type="match status" value="1"/>
</dbReference>
<dbReference type="CDD" id="cd07377">
    <property type="entry name" value="WHTH_GntR"/>
    <property type="match status" value="1"/>
</dbReference>
<dbReference type="PANTHER" id="PTHR43537:SF41">
    <property type="entry name" value="TRANSCRIPTIONAL REGULATORY PROTEIN"/>
    <property type="match status" value="1"/>
</dbReference>
<dbReference type="InterPro" id="IPR036390">
    <property type="entry name" value="WH_DNA-bd_sf"/>
</dbReference>
<dbReference type="InterPro" id="IPR011711">
    <property type="entry name" value="GntR_C"/>
</dbReference>
<dbReference type="PROSITE" id="PS50949">
    <property type="entry name" value="HTH_GNTR"/>
    <property type="match status" value="1"/>
</dbReference>
<dbReference type="InterPro" id="IPR008920">
    <property type="entry name" value="TF_FadR/GntR_C"/>
</dbReference>
<dbReference type="Proteomes" id="UP000195221">
    <property type="component" value="Unassembled WGS sequence"/>
</dbReference>
<organism evidence="5 6">
    <name type="scientific">Caballeronia sordidicola</name>
    <name type="common">Burkholderia sordidicola</name>
    <dbReference type="NCBI Taxonomy" id="196367"/>
    <lineage>
        <taxon>Bacteria</taxon>
        <taxon>Pseudomonadati</taxon>
        <taxon>Pseudomonadota</taxon>
        <taxon>Betaproteobacteria</taxon>
        <taxon>Burkholderiales</taxon>
        <taxon>Burkholderiaceae</taxon>
        <taxon>Caballeronia</taxon>
    </lineage>
</organism>
<dbReference type="GO" id="GO:0003677">
    <property type="term" value="F:DNA binding"/>
    <property type="evidence" value="ECO:0007669"/>
    <property type="project" value="UniProtKB-KW"/>
</dbReference>
<dbReference type="InterPro" id="IPR000524">
    <property type="entry name" value="Tscrpt_reg_HTH_GntR"/>
</dbReference>
<name>A0A242MS59_CABSO</name>
<evidence type="ECO:0000256" key="1">
    <source>
        <dbReference type="ARBA" id="ARBA00023015"/>
    </source>
</evidence>
<evidence type="ECO:0000313" key="6">
    <source>
        <dbReference type="Proteomes" id="UP000195221"/>
    </source>
</evidence>
<dbReference type="EMBL" id="NBTZ01000068">
    <property type="protein sequence ID" value="OTP74114.1"/>
    <property type="molecule type" value="Genomic_DNA"/>
</dbReference>
<dbReference type="InterPro" id="IPR036388">
    <property type="entry name" value="WH-like_DNA-bd_sf"/>
</dbReference>
<evidence type="ECO:0000256" key="2">
    <source>
        <dbReference type="ARBA" id="ARBA00023125"/>
    </source>
</evidence>
<dbReference type="Gene3D" id="1.20.120.530">
    <property type="entry name" value="GntR ligand-binding domain-like"/>
    <property type="match status" value="1"/>
</dbReference>
<evidence type="ECO:0000313" key="5">
    <source>
        <dbReference type="EMBL" id="OTP74114.1"/>
    </source>
</evidence>
<dbReference type="AlphaFoldDB" id="A0A242MS59"/>